<dbReference type="OrthoDB" id="9177661at2"/>
<evidence type="ECO:0000313" key="2">
    <source>
        <dbReference type="Proteomes" id="UP000051950"/>
    </source>
</evidence>
<proteinExistence type="predicted"/>
<dbReference type="Proteomes" id="UP000051950">
    <property type="component" value="Unassembled WGS sequence"/>
</dbReference>
<gene>
    <name evidence="1" type="ORF">ASU31_16635</name>
</gene>
<organism evidence="1 2">
    <name type="scientific">Pedobacter ginsenosidimutans</name>
    <dbReference type="NCBI Taxonomy" id="687842"/>
    <lineage>
        <taxon>Bacteria</taxon>
        <taxon>Pseudomonadati</taxon>
        <taxon>Bacteroidota</taxon>
        <taxon>Sphingobacteriia</taxon>
        <taxon>Sphingobacteriales</taxon>
        <taxon>Sphingobacteriaceae</taxon>
        <taxon>Pedobacter</taxon>
    </lineage>
</organism>
<protein>
    <submittedName>
        <fullName evidence="1">Uncharacterized protein</fullName>
    </submittedName>
</protein>
<dbReference type="RefSeq" id="WP_057933401.1">
    <property type="nucleotide sequence ID" value="NZ_LMZQ01000013.1"/>
</dbReference>
<dbReference type="EMBL" id="LMZQ01000013">
    <property type="protein sequence ID" value="KRT14944.1"/>
    <property type="molecule type" value="Genomic_DNA"/>
</dbReference>
<sequence length="335" mass="39557">MELTPKIEFIDNPEFNLWLNESFPILIDDYEFSSSEVLYNLKYDLYQQSLERYNKDPQLVLSRITKNFPTPIAYYIDQAENNYQNDHHRLDLLKSCWEAIISFVFGLVVAEARHRNILFKELGLIKYEIFRSDKVHDKLTIVENILDYVNKNSFHFECAKIIPISTLTDIRRLNQERNGFEHASAKTAKQQQKLYSELYPIVSNILKQLIGFEKIKLFRYHDADFPLFPRCEIFNGSSLDGKKDIIALNKENYIEIMDEFNNTSVYAQVNDVAFSVSPFIHFYQEEHETNAFICFFKKKMGGGKYKFEVVSKSQEKEFEITDFEKVETKLKSLIE</sequence>
<reference evidence="1 2" key="1">
    <citation type="submission" date="2015-11" db="EMBL/GenBank/DDBJ databases">
        <title>Sequence of Pedobacter ginsenosidimutans.</title>
        <authorList>
            <person name="Carson E."/>
            <person name="Keyser V."/>
            <person name="Newman J."/>
            <person name="Miller J."/>
        </authorList>
    </citation>
    <scope>NUCLEOTIDE SEQUENCE [LARGE SCALE GENOMIC DNA]</scope>
    <source>
        <strain evidence="1 2">KACC 14530</strain>
    </source>
</reference>
<comment type="caution">
    <text evidence="1">The sequence shown here is derived from an EMBL/GenBank/DDBJ whole genome shotgun (WGS) entry which is preliminary data.</text>
</comment>
<evidence type="ECO:0000313" key="1">
    <source>
        <dbReference type="EMBL" id="KRT14944.1"/>
    </source>
</evidence>
<keyword evidence="2" id="KW-1185">Reference proteome</keyword>
<name>A0A0T5VM70_9SPHI</name>
<dbReference type="STRING" id="687842.ASU31_16635"/>
<dbReference type="AlphaFoldDB" id="A0A0T5VM70"/>
<accession>A0A0T5VM70</accession>